<sequence length="292" mass="32560">MDYPHGNVDHHHHHHHHNRRDDDEDNNRNNIYPPPPPFSHSPFPPPPHMDPTYPPPPPHQSYAPPPPSFGGAYNPPPPHAPPHIESQYHPPPPHHSSHTPGFIGSHFHGGPEHHGPSTHPHGGGPGSGPELGLGHLANRPSHKIHCKAGGERFAVGIRDGKVVLTHPDQSDLTQHWYKDEKYSTKVKDKEGHPSFMLVNKGTGQAVKHSISCHPVQLAPYKPDVLDESVLWTESKDLGSGFRTIRTVNNIHLVMDAWNADKDHGGIHDGTLLALYETWKGDNQNQQWQFVRH</sequence>
<keyword evidence="3" id="KW-1185">Reference proteome</keyword>
<organism evidence="2 3">
    <name type="scientific">Saponaria officinalis</name>
    <name type="common">Common soapwort</name>
    <name type="synonym">Lychnis saponaria</name>
    <dbReference type="NCBI Taxonomy" id="3572"/>
    <lineage>
        <taxon>Eukaryota</taxon>
        <taxon>Viridiplantae</taxon>
        <taxon>Streptophyta</taxon>
        <taxon>Embryophyta</taxon>
        <taxon>Tracheophyta</taxon>
        <taxon>Spermatophyta</taxon>
        <taxon>Magnoliopsida</taxon>
        <taxon>eudicotyledons</taxon>
        <taxon>Gunneridae</taxon>
        <taxon>Pentapetalae</taxon>
        <taxon>Caryophyllales</taxon>
        <taxon>Caryophyllaceae</taxon>
        <taxon>Caryophylleae</taxon>
        <taxon>Saponaria</taxon>
    </lineage>
</organism>
<comment type="caution">
    <text evidence="2">The sequence shown here is derived from an EMBL/GenBank/DDBJ whole genome shotgun (WGS) entry which is preliminary data.</text>
</comment>
<feature type="compositionally biased region" description="Pro residues" evidence="1">
    <location>
        <begin position="32"/>
        <end position="81"/>
    </location>
</feature>
<evidence type="ECO:0000313" key="3">
    <source>
        <dbReference type="Proteomes" id="UP001443914"/>
    </source>
</evidence>
<dbReference type="Proteomes" id="UP001443914">
    <property type="component" value="Unassembled WGS sequence"/>
</dbReference>
<gene>
    <name evidence="2" type="ORF">RND81_06G148200</name>
</gene>
<dbReference type="PANTHER" id="PTHR31257:SF2">
    <property type="entry name" value="RICIN B-LIKE LECTIN EULS3"/>
    <property type="match status" value="1"/>
</dbReference>
<accession>A0AAW1KBY8</accession>
<feature type="region of interest" description="Disordered" evidence="1">
    <location>
        <begin position="1"/>
        <end position="137"/>
    </location>
</feature>
<dbReference type="AlphaFoldDB" id="A0AAW1KBY8"/>
<evidence type="ECO:0000313" key="2">
    <source>
        <dbReference type="EMBL" id="KAK9715184.1"/>
    </source>
</evidence>
<dbReference type="EMBL" id="JBDFQZ010000006">
    <property type="protein sequence ID" value="KAK9715184.1"/>
    <property type="molecule type" value="Genomic_DNA"/>
</dbReference>
<name>A0AAW1KBY8_SAPOF</name>
<reference evidence="2" key="1">
    <citation type="submission" date="2024-03" db="EMBL/GenBank/DDBJ databases">
        <title>WGS assembly of Saponaria officinalis var. Norfolk2.</title>
        <authorList>
            <person name="Jenkins J."/>
            <person name="Shu S."/>
            <person name="Grimwood J."/>
            <person name="Barry K."/>
            <person name="Goodstein D."/>
            <person name="Schmutz J."/>
            <person name="Leebens-Mack J."/>
            <person name="Osbourn A."/>
        </authorList>
    </citation>
    <scope>NUCLEOTIDE SEQUENCE [LARGE SCALE GENOMIC DNA]</scope>
    <source>
        <strain evidence="2">JIC</strain>
    </source>
</reference>
<dbReference type="CDD" id="cd23431">
    <property type="entry name" value="beta-trefoil_Ricin_AtEULS3-like"/>
    <property type="match status" value="1"/>
</dbReference>
<feature type="compositionally biased region" description="Gly residues" evidence="1">
    <location>
        <begin position="121"/>
        <end position="131"/>
    </location>
</feature>
<dbReference type="InterPro" id="IPR040249">
    <property type="entry name" value="Ricin_B-like_lectin_EULS3-like"/>
</dbReference>
<dbReference type="InterPro" id="IPR035992">
    <property type="entry name" value="Ricin_B-like_lectins"/>
</dbReference>
<dbReference type="Gene3D" id="2.80.10.50">
    <property type="match status" value="1"/>
</dbReference>
<evidence type="ECO:0000256" key="1">
    <source>
        <dbReference type="SAM" id="MobiDB-lite"/>
    </source>
</evidence>
<proteinExistence type="predicted"/>
<dbReference type="PANTHER" id="PTHR31257">
    <property type="entry name" value="RICIN B-LIKE LECTIN EULS3"/>
    <property type="match status" value="1"/>
</dbReference>
<protein>
    <submittedName>
        <fullName evidence="2">Uncharacterized protein</fullName>
    </submittedName>
</protein>
<dbReference type="SUPFAM" id="SSF50370">
    <property type="entry name" value="Ricin B-like lectins"/>
    <property type="match status" value="1"/>
</dbReference>